<dbReference type="EMBL" id="JADBJN010000002">
    <property type="protein sequence ID" value="KAG5675427.1"/>
    <property type="molecule type" value="Genomic_DNA"/>
</dbReference>
<evidence type="ECO:0000313" key="2">
    <source>
        <dbReference type="EMBL" id="KAG5675427.1"/>
    </source>
</evidence>
<dbReference type="Gene3D" id="3.30.710.10">
    <property type="entry name" value="Potassium Channel Kv1.1, Chain A"/>
    <property type="match status" value="1"/>
</dbReference>
<dbReference type="AlphaFoldDB" id="A0A9J6C0T2"/>
<sequence>MKIEISGKVDFKQNIQDAFENNWLICIDGKKSEFSFESDEIDPYEVVTYSGSIILKPKKEGILRKAEQIKMFIEMKNHENFSFVTTDLIHHDGGVFHFLTPPKRCFASTFILHIEIPKLKDVELSNSKDHLKKLLQTGEHADVIIKTTGNDIPVHKFMLTRYEHFDQMFKSDIQEARIGIVKTRHDYELMFELMKYIYYEECNLDKFAIDLLTVSDEYNIVDLFNLCENFLIKSITMDNFFDVALIVIANERLKKLKKEIIKFFSENQIEIITTEKWCEFAEKYPRHAMDYMEIQAHNAYKKMRLSHMDDV</sequence>
<dbReference type="SMART" id="SM00225">
    <property type="entry name" value="BTB"/>
    <property type="match status" value="1"/>
</dbReference>
<comment type="caution">
    <text evidence="2">The sequence shown here is derived from an EMBL/GenBank/DDBJ whole genome shotgun (WGS) entry which is preliminary data.</text>
</comment>
<reference evidence="2" key="1">
    <citation type="submission" date="2021-03" db="EMBL/GenBank/DDBJ databases">
        <title>Chromosome level genome of the anhydrobiotic midge Polypedilum vanderplanki.</title>
        <authorList>
            <person name="Yoshida Y."/>
            <person name="Kikawada T."/>
            <person name="Gusev O."/>
        </authorList>
    </citation>
    <scope>NUCLEOTIDE SEQUENCE</scope>
    <source>
        <strain evidence="2">NIAS01</strain>
        <tissue evidence="2">Whole body or cell culture</tissue>
    </source>
</reference>
<dbReference type="Proteomes" id="UP001107558">
    <property type="component" value="Chromosome 2"/>
</dbReference>
<dbReference type="InterPro" id="IPR000210">
    <property type="entry name" value="BTB/POZ_dom"/>
</dbReference>
<evidence type="ECO:0000259" key="1">
    <source>
        <dbReference type="PROSITE" id="PS50097"/>
    </source>
</evidence>
<protein>
    <recommendedName>
        <fullName evidence="1">BTB domain-containing protein</fullName>
    </recommendedName>
</protein>
<organism evidence="2 3">
    <name type="scientific">Polypedilum vanderplanki</name>
    <name type="common">Sleeping chironomid midge</name>
    <dbReference type="NCBI Taxonomy" id="319348"/>
    <lineage>
        <taxon>Eukaryota</taxon>
        <taxon>Metazoa</taxon>
        <taxon>Ecdysozoa</taxon>
        <taxon>Arthropoda</taxon>
        <taxon>Hexapoda</taxon>
        <taxon>Insecta</taxon>
        <taxon>Pterygota</taxon>
        <taxon>Neoptera</taxon>
        <taxon>Endopterygota</taxon>
        <taxon>Diptera</taxon>
        <taxon>Nematocera</taxon>
        <taxon>Chironomoidea</taxon>
        <taxon>Chironomidae</taxon>
        <taxon>Chironominae</taxon>
        <taxon>Polypedilum</taxon>
        <taxon>Polypedilum</taxon>
    </lineage>
</organism>
<keyword evidence="3" id="KW-1185">Reference proteome</keyword>
<dbReference type="InterPro" id="IPR011333">
    <property type="entry name" value="SKP1/BTB/POZ_sf"/>
</dbReference>
<dbReference type="PROSITE" id="PS50097">
    <property type="entry name" value="BTB"/>
    <property type="match status" value="1"/>
</dbReference>
<gene>
    <name evidence="2" type="ORF">PVAND_005332</name>
</gene>
<feature type="domain" description="BTB" evidence="1">
    <location>
        <begin position="141"/>
        <end position="206"/>
    </location>
</feature>
<dbReference type="PANTHER" id="PTHR24413">
    <property type="entry name" value="SPECKLE-TYPE POZ PROTEIN"/>
    <property type="match status" value="1"/>
</dbReference>
<dbReference type="SUPFAM" id="SSF54695">
    <property type="entry name" value="POZ domain"/>
    <property type="match status" value="1"/>
</dbReference>
<dbReference type="OrthoDB" id="684045at2759"/>
<evidence type="ECO:0000313" key="3">
    <source>
        <dbReference type="Proteomes" id="UP001107558"/>
    </source>
</evidence>
<accession>A0A9J6C0T2</accession>
<proteinExistence type="predicted"/>
<dbReference type="Pfam" id="PF00651">
    <property type="entry name" value="BTB"/>
    <property type="match status" value="1"/>
</dbReference>
<name>A0A9J6C0T2_POLVA</name>